<keyword evidence="1" id="KW-0732">Signal</keyword>
<dbReference type="EMBL" id="MU825396">
    <property type="protein sequence ID" value="KAJ7394892.1"/>
    <property type="molecule type" value="Genomic_DNA"/>
</dbReference>
<gene>
    <name evidence="2" type="ORF">OS493_000729</name>
</gene>
<dbReference type="AlphaFoldDB" id="A0A9X0A7Q5"/>
<sequence>MDRTTCVLLFSLLFVACYILRTDAVQNPDYPFGRPNGKRSAISISKRKRNIRDICGEMSDVCKRETEAWLEQI</sequence>
<feature type="chain" id="PRO_5040918484" evidence="1">
    <location>
        <begin position="25"/>
        <end position="73"/>
    </location>
</feature>
<protein>
    <submittedName>
        <fullName evidence="2">Uncharacterized protein</fullName>
    </submittedName>
</protein>
<dbReference type="Proteomes" id="UP001163046">
    <property type="component" value="Unassembled WGS sequence"/>
</dbReference>
<feature type="signal peptide" evidence="1">
    <location>
        <begin position="1"/>
        <end position="24"/>
    </location>
</feature>
<proteinExistence type="predicted"/>
<accession>A0A9X0A7Q5</accession>
<evidence type="ECO:0000256" key="1">
    <source>
        <dbReference type="SAM" id="SignalP"/>
    </source>
</evidence>
<name>A0A9X0A7Q5_9CNID</name>
<organism evidence="2 3">
    <name type="scientific">Desmophyllum pertusum</name>
    <dbReference type="NCBI Taxonomy" id="174260"/>
    <lineage>
        <taxon>Eukaryota</taxon>
        <taxon>Metazoa</taxon>
        <taxon>Cnidaria</taxon>
        <taxon>Anthozoa</taxon>
        <taxon>Hexacorallia</taxon>
        <taxon>Scleractinia</taxon>
        <taxon>Caryophylliina</taxon>
        <taxon>Caryophylliidae</taxon>
        <taxon>Desmophyllum</taxon>
    </lineage>
</organism>
<reference evidence="2" key="1">
    <citation type="submission" date="2023-01" db="EMBL/GenBank/DDBJ databases">
        <title>Genome assembly of the deep-sea coral Lophelia pertusa.</title>
        <authorList>
            <person name="Herrera S."/>
            <person name="Cordes E."/>
        </authorList>
    </citation>
    <scope>NUCLEOTIDE SEQUENCE</scope>
    <source>
        <strain evidence="2">USNM1676648</strain>
        <tissue evidence="2">Polyp</tissue>
    </source>
</reference>
<dbReference type="PROSITE" id="PS51257">
    <property type="entry name" value="PROKAR_LIPOPROTEIN"/>
    <property type="match status" value="1"/>
</dbReference>
<comment type="caution">
    <text evidence="2">The sequence shown here is derived from an EMBL/GenBank/DDBJ whole genome shotgun (WGS) entry which is preliminary data.</text>
</comment>
<keyword evidence="3" id="KW-1185">Reference proteome</keyword>
<evidence type="ECO:0000313" key="3">
    <source>
        <dbReference type="Proteomes" id="UP001163046"/>
    </source>
</evidence>
<evidence type="ECO:0000313" key="2">
    <source>
        <dbReference type="EMBL" id="KAJ7394892.1"/>
    </source>
</evidence>